<dbReference type="SUPFAM" id="SSF53213">
    <property type="entry name" value="LigB-like"/>
    <property type="match status" value="1"/>
</dbReference>
<reference evidence="3" key="1">
    <citation type="journal article" date="2019" name="Int. J. Syst. Evol. Microbiol.">
        <title>The Global Catalogue of Microorganisms (GCM) 10K type strain sequencing project: providing services to taxonomists for standard genome sequencing and annotation.</title>
        <authorList>
            <consortium name="The Broad Institute Genomics Platform"/>
            <consortium name="The Broad Institute Genome Sequencing Center for Infectious Disease"/>
            <person name="Wu L."/>
            <person name="Ma J."/>
        </authorList>
    </citation>
    <scope>NUCLEOTIDE SEQUENCE [LARGE SCALE GENOMIC DNA]</scope>
    <source>
        <strain evidence="3">ZS-22-S1</strain>
    </source>
</reference>
<sequence>MIVRAAVVPTPPLLVPELVAGTDADVTAVRAACLAVTTRLTSAAPHWIAVGAGPAGVLGPDAAGTFAGFGVDVVVRMSDAATSAPDPAMPLSALVTAWLRAQVAAAAVTVHLVPGDLSPDECFALGERLAGIPEPVGLLVAADGSHRHGDRAPGRPDDRAGPFDDSVHYALASADPKALMALDPALAAELGAAGRAPWQVLAGVLGQGEWTADARLMVPFGVAYHLAVLDPVHTGRPDRAREARS</sequence>
<comment type="caution">
    <text evidence="2">The sequence shown here is derived from an EMBL/GenBank/DDBJ whole genome shotgun (WGS) entry which is preliminary data.</text>
</comment>
<dbReference type="Gene3D" id="3.40.830.10">
    <property type="entry name" value="LigB-like"/>
    <property type="match status" value="1"/>
</dbReference>
<protein>
    <recommendedName>
        <fullName evidence="4">Catalytic LigB subunit of aromatic ring-opening dioxygenase</fullName>
    </recommendedName>
</protein>
<evidence type="ECO:0000313" key="2">
    <source>
        <dbReference type="EMBL" id="MFC4858499.1"/>
    </source>
</evidence>
<dbReference type="RefSeq" id="WP_378060993.1">
    <property type="nucleotide sequence ID" value="NZ_JBHSIS010000022.1"/>
</dbReference>
<name>A0ABV9SCP7_9PSEU</name>
<proteinExistence type="predicted"/>
<evidence type="ECO:0008006" key="4">
    <source>
        <dbReference type="Google" id="ProtNLM"/>
    </source>
</evidence>
<feature type="region of interest" description="Disordered" evidence="1">
    <location>
        <begin position="144"/>
        <end position="163"/>
    </location>
</feature>
<gene>
    <name evidence="2" type="ORF">ACFPCV_33810</name>
</gene>
<accession>A0ABV9SCP7</accession>
<evidence type="ECO:0000256" key="1">
    <source>
        <dbReference type="SAM" id="MobiDB-lite"/>
    </source>
</evidence>
<dbReference type="EMBL" id="JBHSIS010000022">
    <property type="protein sequence ID" value="MFC4858499.1"/>
    <property type="molecule type" value="Genomic_DNA"/>
</dbReference>
<keyword evidence="3" id="KW-1185">Reference proteome</keyword>
<dbReference type="Proteomes" id="UP001595859">
    <property type="component" value="Unassembled WGS sequence"/>
</dbReference>
<evidence type="ECO:0000313" key="3">
    <source>
        <dbReference type="Proteomes" id="UP001595859"/>
    </source>
</evidence>
<organism evidence="2 3">
    <name type="scientific">Actinophytocola glycyrrhizae</name>
    <dbReference type="NCBI Taxonomy" id="2044873"/>
    <lineage>
        <taxon>Bacteria</taxon>
        <taxon>Bacillati</taxon>
        <taxon>Actinomycetota</taxon>
        <taxon>Actinomycetes</taxon>
        <taxon>Pseudonocardiales</taxon>
        <taxon>Pseudonocardiaceae</taxon>
    </lineage>
</organism>